<evidence type="ECO:0000313" key="1">
    <source>
        <dbReference type="EMBL" id="CAB4024056.1"/>
    </source>
</evidence>
<organism evidence="1 2">
    <name type="scientific">Paramuricea clavata</name>
    <name type="common">Red gorgonian</name>
    <name type="synonym">Violescent sea-whip</name>
    <dbReference type="NCBI Taxonomy" id="317549"/>
    <lineage>
        <taxon>Eukaryota</taxon>
        <taxon>Metazoa</taxon>
        <taxon>Cnidaria</taxon>
        <taxon>Anthozoa</taxon>
        <taxon>Octocorallia</taxon>
        <taxon>Malacalcyonacea</taxon>
        <taxon>Plexauridae</taxon>
        <taxon>Paramuricea</taxon>
    </lineage>
</organism>
<dbReference type="Proteomes" id="UP001152795">
    <property type="component" value="Unassembled WGS sequence"/>
</dbReference>
<comment type="caution">
    <text evidence="1">The sequence shown here is derived from an EMBL/GenBank/DDBJ whole genome shotgun (WGS) entry which is preliminary data.</text>
</comment>
<name>A0A7D9L0A7_PARCT</name>
<proteinExistence type="predicted"/>
<sequence length="116" mass="13092">MRIADVASLFGPYVKFVTEEIGGGVEPVAGPNAFHMLMNSARSLQALSLPIRISHVTNQKQKLHNDVIEFFKRRQLQWKQSDVAGVGNSFLKVVVDTLWFLDGHYPCFMQKKSQNS</sequence>
<gene>
    <name evidence="1" type="ORF">PACLA_8A013596</name>
</gene>
<accession>A0A7D9L0A7</accession>
<dbReference type="AlphaFoldDB" id="A0A7D9L0A7"/>
<reference evidence="1" key="1">
    <citation type="submission" date="2020-04" db="EMBL/GenBank/DDBJ databases">
        <authorList>
            <person name="Alioto T."/>
            <person name="Alioto T."/>
            <person name="Gomez Garrido J."/>
        </authorList>
    </citation>
    <scope>NUCLEOTIDE SEQUENCE</scope>
    <source>
        <strain evidence="1">A484AB</strain>
    </source>
</reference>
<dbReference type="EMBL" id="CACRXK020012818">
    <property type="protein sequence ID" value="CAB4024056.1"/>
    <property type="molecule type" value="Genomic_DNA"/>
</dbReference>
<protein>
    <submittedName>
        <fullName evidence="1">Uncharacterized protein</fullName>
    </submittedName>
</protein>
<evidence type="ECO:0000313" key="2">
    <source>
        <dbReference type="Proteomes" id="UP001152795"/>
    </source>
</evidence>
<keyword evidence="2" id="KW-1185">Reference proteome</keyword>